<sequence>MAVYTDVAAEDLAEFLKGYEIGELLSYKGIAEGVENSNFLLHTSKGAFILTLYEKRVAVDDLPYFLSLMAHLAERGVRCPQPARNRKGEVYSELAGRPAAIINFLEGMWPRRPNAAHCAGVGEALAKMHVAGRDFPMFRKNPLSVEGWRPLFDVAAPRADSVAPGLQDFIARELDHLEACWPKDLPLGVIHADLFPDNVFFLGDKLSGLIDFPFSCNDILVYDVAICLNAWCFEPDHSFNVTKARALLNSYGRERQLSEAEQEALPLLARGSALRFLLTRLVDFLNVPPGALVKPKDPLEYVRKLRFHQSVSSVRDYGLTQPGFAA</sequence>
<evidence type="ECO:0000256" key="1">
    <source>
        <dbReference type="ARBA" id="ARBA00022605"/>
    </source>
</evidence>
<dbReference type="InterPro" id="IPR005280">
    <property type="entry name" value="Homoserine_kinase_II"/>
</dbReference>
<keyword evidence="3 8" id="KW-0791">Threonine biosynthesis</keyword>
<keyword evidence="12" id="KW-1185">Reference proteome</keyword>
<protein>
    <recommendedName>
        <fullName evidence="8 9">Homoserine kinase</fullName>
        <shortName evidence="8">HK</shortName>
        <shortName evidence="8">HSK</shortName>
        <ecNumber evidence="8 9">2.7.1.39</ecNumber>
    </recommendedName>
</protein>
<dbReference type="EC" id="2.7.1.39" evidence="8 9"/>
<evidence type="ECO:0000256" key="9">
    <source>
        <dbReference type="NCBIfam" id="TIGR00938"/>
    </source>
</evidence>
<dbReference type="NCBIfam" id="TIGR00938">
    <property type="entry name" value="thrB_alt"/>
    <property type="match status" value="1"/>
</dbReference>
<dbReference type="InterPro" id="IPR050249">
    <property type="entry name" value="Pseudomonas-type_ThrB"/>
</dbReference>
<proteinExistence type="inferred from homology"/>
<dbReference type="PANTHER" id="PTHR21064:SF6">
    <property type="entry name" value="AMINOGLYCOSIDE PHOSPHOTRANSFERASE DOMAIN-CONTAINING PROTEIN"/>
    <property type="match status" value="1"/>
</dbReference>
<keyword evidence="1 8" id="KW-0028">Amino-acid biosynthesis</keyword>
<name>A0A0R3KLK1_9BRAD</name>
<keyword evidence="5 8" id="KW-0418">Kinase</keyword>
<comment type="pathway">
    <text evidence="8">Amino-acid biosynthesis; L-threonine biosynthesis; L-threonine from L-aspartate: step 4/5.</text>
</comment>
<dbReference type="Pfam" id="PF01636">
    <property type="entry name" value="APH"/>
    <property type="match status" value="1"/>
</dbReference>
<dbReference type="InterPro" id="IPR011009">
    <property type="entry name" value="Kinase-like_dom_sf"/>
</dbReference>
<reference evidence="11 12" key="1">
    <citation type="submission" date="2014-03" db="EMBL/GenBank/DDBJ databases">
        <title>Bradyrhizobium valentinum sp. nov., isolated from effective nodules of Lupinus mariae-josephae, a lupine endemic of basic-lime soils in Eastern Spain.</title>
        <authorList>
            <person name="Duran D."/>
            <person name="Rey L."/>
            <person name="Navarro A."/>
            <person name="Busquets A."/>
            <person name="Imperial J."/>
            <person name="Ruiz-Argueso T."/>
        </authorList>
    </citation>
    <scope>NUCLEOTIDE SEQUENCE [LARGE SCALE GENOMIC DNA]</scope>
    <source>
        <strain evidence="11 12">LmjM3</strain>
    </source>
</reference>
<evidence type="ECO:0000256" key="2">
    <source>
        <dbReference type="ARBA" id="ARBA00022679"/>
    </source>
</evidence>
<keyword evidence="2 8" id="KW-0808">Transferase</keyword>
<dbReference type="UniPathway" id="UPA00050">
    <property type="reaction ID" value="UER00064"/>
</dbReference>
<dbReference type="GO" id="GO:0009088">
    <property type="term" value="P:threonine biosynthetic process"/>
    <property type="evidence" value="ECO:0007669"/>
    <property type="project" value="UniProtKB-UniRule"/>
</dbReference>
<organism evidence="11 12">
    <name type="scientific">Bradyrhizobium valentinum</name>
    <dbReference type="NCBI Taxonomy" id="1518501"/>
    <lineage>
        <taxon>Bacteria</taxon>
        <taxon>Pseudomonadati</taxon>
        <taxon>Pseudomonadota</taxon>
        <taxon>Alphaproteobacteria</taxon>
        <taxon>Hyphomicrobiales</taxon>
        <taxon>Nitrobacteraceae</taxon>
        <taxon>Bradyrhizobium</taxon>
    </lineage>
</organism>
<evidence type="ECO:0000256" key="7">
    <source>
        <dbReference type="ARBA" id="ARBA00038240"/>
    </source>
</evidence>
<dbReference type="GO" id="GO:0005524">
    <property type="term" value="F:ATP binding"/>
    <property type="evidence" value="ECO:0007669"/>
    <property type="project" value="UniProtKB-KW"/>
</dbReference>
<dbReference type="Gene3D" id="3.90.1200.10">
    <property type="match status" value="1"/>
</dbReference>
<dbReference type="InterPro" id="IPR002575">
    <property type="entry name" value="Aminoglycoside_PTrfase"/>
</dbReference>
<dbReference type="RefSeq" id="WP_057854708.1">
    <property type="nucleotide sequence ID" value="NZ_LLXX01000198.1"/>
</dbReference>
<dbReference type="HAMAP" id="MF_00301">
    <property type="entry name" value="Homoser_kinase_2"/>
    <property type="match status" value="1"/>
</dbReference>
<dbReference type="EMBL" id="LLXX01000198">
    <property type="protein sequence ID" value="KRQ95805.1"/>
    <property type="molecule type" value="Genomic_DNA"/>
</dbReference>
<dbReference type="FunFam" id="3.90.1200.10:FF:000041">
    <property type="entry name" value="Homoserine kinase"/>
    <property type="match status" value="1"/>
</dbReference>
<dbReference type="AlphaFoldDB" id="A0A0R3KLK1"/>
<evidence type="ECO:0000256" key="4">
    <source>
        <dbReference type="ARBA" id="ARBA00022741"/>
    </source>
</evidence>
<comment type="catalytic activity">
    <reaction evidence="8">
        <text>L-homoserine + ATP = O-phospho-L-homoserine + ADP + H(+)</text>
        <dbReference type="Rhea" id="RHEA:13985"/>
        <dbReference type="ChEBI" id="CHEBI:15378"/>
        <dbReference type="ChEBI" id="CHEBI:30616"/>
        <dbReference type="ChEBI" id="CHEBI:57476"/>
        <dbReference type="ChEBI" id="CHEBI:57590"/>
        <dbReference type="ChEBI" id="CHEBI:456216"/>
        <dbReference type="EC" id="2.7.1.39"/>
    </reaction>
</comment>
<dbReference type="CDD" id="cd05153">
    <property type="entry name" value="HomoserineK_II"/>
    <property type="match status" value="1"/>
</dbReference>
<comment type="similarity">
    <text evidence="7 8">Belongs to the pseudomonas-type ThrB family.</text>
</comment>
<feature type="domain" description="Aminoglycoside phosphotransferase" evidence="10">
    <location>
        <begin position="27"/>
        <end position="255"/>
    </location>
</feature>
<evidence type="ECO:0000313" key="12">
    <source>
        <dbReference type="Proteomes" id="UP000051913"/>
    </source>
</evidence>
<comment type="caution">
    <text evidence="11">The sequence shown here is derived from an EMBL/GenBank/DDBJ whole genome shotgun (WGS) entry which is preliminary data.</text>
</comment>
<dbReference type="STRING" id="1518501.CQ10_12070"/>
<evidence type="ECO:0000256" key="8">
    <source>
        <dbReference type="HAMAP-Rule" id="MF_00301"/>
    </source>
</evidence>
<dbReference type="NCBIfam" id="NF003558">
    <property type="entry name" value="PRK05231.1"/>
    <property type="match status" value="1"/>
</dbReference>
<keyword evidence="4 8" id="KW-0547">Nucleotide-binding</keyword>
<dbReference type="Gene3D" id="3.30.200.20">
    <property type="entry name" value="Phosphorylase Kinase, domain 1"/>
    <property type="match status" value="1"/>
</dbReference>
<dbReference type="OrthoDB" id="9777460at2"/>
<evidence type="ECO:0000256" key="5">
    <source>
        <dbReference type="ARBA" id="ARBA00022777"/>
    </source>
</evidence>
<keyword evidence="6 8" id="KW-0067">ATP-binding</keyword>
<evidence type="ECO:0000259" key="10">
    <source>
        <dbReference type="Pfam" id="PF01636"/>
    </source>
</evidence>
<accession>A0A0R3KLK1</accession>
<dbReference type="GO" id="GO:0004413">
    <property type="term" value="F:homoserine kinase activity"/>
    <property type="evidence" value="ECO:0007669"/>
    <property type="project" value="UniProtKB-UniRule"/>
</dbReference>
<dbReference type="PANTHER" id="PTHR21064">
    <property type="entry name" value="AMINOGLYCOSIDE PHOSPHOTRANSFERASE DOMAIN-CONTAINING PROTEIN-RELATED"/>
    <property type="match status" value="1"/>
</dbReference>
<evidence type="ECO:0000256" key="3">
    <source>
        <dbReference type="ARBA" id="ARBA00022697"/>
    </source>
</evidence>
<gene>
    <name evidence="8" type="primary">thrB</name>
    <name evidence="11" type="ORF">CP49_31800</name>
</gene>
<evidence type="ECO:0000256" key="6">
    <source>
        <dbReference type="ARBA" id="ARBA00022840"/>
    </source>
</evidence>
<evidence type="ECO:0000313" key="11">
    <source>
        <dbReference type="EMBL" id="KRQ95805.1"/>
    </source>
</evidence>
<dbReference type="Proteomes" id="UP000051913">
    <property type="component" value="Unassembled WGS sequence"/>
</dbReference>
<dbReference type="SUPFAM" id="SSF56112">
    <property type="entry name" value="Protein kinase-like (PK-like)"/>
    <property type="match status" value="1"/>
</dbReference>